<dbReference type="PATRIC" id="fig|1423740.3.peg.1962"/>
<proteinExistence type="predicted"/>
<dbReference type="EMBL" id="AZFH01000192">
    <property type="protein sequence ID" value="KRL76827.1"/>
    <property type="molecule type" value="Genomic_DNA"/>
</dbReference>
<sequence>MLSKVELTRIQALQLELLVELDRLCRRHGLTYSLAYGTLLGAIRHGGFIPWDDDVDIMLPRADYERLRQVCAQELDSKKYFYQSRQTDPEYHFLYDKIRINNTLFKEAALAPHAIHHGLYLDIFPVDFLPENLWLRRWHSWRFQWRRNVLMAKYLNLKSRHGTKRLAARGLRWLFKDYELTALASEAEALARQSPVSAVCGILGYQEVFSTQILQECVDWEFAGHKLAVPKKYAILLKQLYGDYQTWPTDSERQTCHDLVAYQLLGKE</sequence>
<dbReference type="AlphaFoldDB" id="A0A0R1THA2"/>
<dbReference type="InterPro" id="IPR007074">
    <property type="entry name" value="LicD/FKTN/FKRP_NTP_transf"/>
</dbReference>
<dbReference type="RefSeq" id="WP_025020851.1">
    <property type="nucleotide sequence ID" value="NZ_AZFH01000192.1"/>
</dbReference>
<name>A0A0R1THA2_9LACO</name>
<dbReference type="GO" id="GO:0009100">
    <property type="term" value="P:glycoprotein metabolic process"/>
    <property type="evidence" value="ECO:0007669"/>
    <property type="project" value="UniProtKB-ARBA"/>
</dbReference>
<dbReference type="PANTHER" id="PTHR43404">
    <property type="entry name" value="LIPOPOLYSACCHARIDE CHOLINEPHOSPHOTRANSFERASE LICD"/>
    <property type="match status" value="1"/>
</dbReference>
<accession>A0A0R1THA2</accession>
<feature type="domain" description="LicD/FKTN/FKRP nucleotidyltransferase" evidence="1">
    <location>
        <begin position="25"/>
        <end position="242"/>
    </location>
</feature>
<organism evidence="2 3">
    <name type="scientific">Ligilactobacillus equi DSM 15833 = JCM 10991</name>
    <dbReference type="NCBI Taxonomy" id="1423740"/>
    <lineage>
        <taxon>Bacteria</taxon>
        <taxon>Bacillati</taxon>
        <taxon>Bacillota</taxon>
        <taxon>Bacilli</taxon>
        <taxon>Lactobacillales</taxon>
        <taxon>Lactobacillaceae</taxon>
        <taxon>Ligilactobacillus</taxon>
    </lineage>
</organism>
<protein>
    <submittedName>
        <fullName evidence="2">LPS biosynthesis protein</fullName>
    </submittedName>
</protein>
<dbReference type="InterPro" id="IPR052942">
    <property type="entry name" value="LPS_cholinephosphotransferase"/>
</dbReference>
<dbReference type="Proteomes" id="UP000051048">
    <property type="component" value="Unassembled WGS sequence"/>
</dbReference>
<evidence type="ECO:0000313" key="3">
    <source>
        <dbReference type="Proteomes" id="UP000051048"/>
    </source>
</evidence>
<comment type="caution">
    <text evidence="2">The sequence shown here is derived from an EMBL/GenBank/DDBJ whole genome shotgun (WGS) entry which is preliminary data.</text>
</comment>
<reference evidence="2 3" key="1">
    <citation type="journal article" date="2015" name="Genome Announc.">
        <title>Expanding the biotechnology potential of lactobacilli through comparative genomics of 213 strains and associated genera.</title>
        <authorList>
            <person name="Sun Z."/>
            <person name="Harris H.M."/>
            <person name="McCann A."/>
            <person name="Guo C."/>
            <person name="Argimon S."/>
            <person name="Zhang W."/>
            <person name="Yang X."/>
            <person name="Jeffery I.B."/>
            <person name="Cooney J.C."/>
            <person name="Kagawa T.F."/>
            <person name="Liu W."/>
            <person name="Song Y."/>
            <person name="Salvetti E."/>
            <person name="Wrobel A."/>
            <person name="Rasinkangas P."/>
            <person name="Parkhill J."/>
            <person name="Rea M.C."/>
            <person name="O'Sullivan O."/>
            <person name="Ritari J."/>
            <person name="Douillard F.P."/>
            <person name="Paul Ross R."/>
            <person name="Yang R."/>
            <person name="Briner A.E."/>
            <person name="Felis G.E."/>
            <person name="de Vos W.M."/>
            <person name="Barrangou R."/>
            <person name="Klaenhammer T.R."/>
            <person name="Caufield P.W."/>
            <person name="Cui Y."/>
            <person name="Zhang H."/>
            <person name="O'Toole P.W."/>
        </authorList>
    </citation>
    <scope>NUCLEOTIDE SEQUENCE [LARGE SCALE GENOMIC DNA]</scope>
    <source>
        <strain evidence="2 3">DSM 15833</strain>
    </source>
</reference>
<dbReference type="Pfam" id="PF04991">
    <property type="entry name" value="LicD"/>
    <property type="match status" value="1"/>
</dbReference>
<dbReference type="STRING" id="1423740.FC36_GL001819"/>
<dbReference type="OrthoDB" id="9786100at2"/>
<gene>
    <name evidence="2" type="ORF">FC36_GL001819</name>
</gene>
<evidence type="ECO:0000313" key="2">
    <source>
        <dbReference type="EMBL" id="KRL76827.1"/>
    </source>
</evidence>
<evidence type="ECO:0000259" key="1">
    <source>
        <dbReference type="Pfam" id="PF04991"/>
    </source>
</evidence>
<dbReference type="PANTHER" id="PTHR43404:SF2">
    <property type="entry name" value="LIPOPOLYSACCHARIDE CHOLINEPHOSPHOTRANSFERASE LICD"/>
    <property type="match status" value="1"/>
</dbReference>